<comment type="caution">
    <text evidence="1">The sequence shown here is derived from an EMBL/GenBank/DDBJ whole genome shotgun (WGS) entry which is preliminary data.</text>
</comment>
<name>A0AC61QUK1_9BACT</name>
<reference evidence="1" key="1">
    <citation type="submission" date="2019-04" db="EMBL/GenBank/DDBJ databases">
        <title>Microbes associate with the intestines of laboratory mice.</title>
        <authorList>
            <person name="Navarre W."/>
            <person name="Wong E."/>
            <person name="Huang K."/>
            <person name="Tropini C."/>
            <person name="Ng K."/>
            <person name="Yu B."/>
        </authorList>
    </citation>
    <scope>NUCLEOTIDE SEQUENCE</scope>
    <source>
        <strain evidence="1">NM73_A23</strain>
    </source>
</reference>
<organism evidence="1 2">
    <name type="scientific">Palleniella muris</name>
    <dbReference type="NCBI Taxonomy" id="3038145"/>
    <lineage>
        <taxon>Bacteria</taxon>
        <taxon>Pseudomonadati</taxon>
        <taxon>Bacteroidota</taxon>
        <taxon>Bacteroidia</taxon>
        <taxon>Bacteroidales</taxon>
        <taxon>Prevotellaceae</taxon>
        <taxon>Palleniella</taxon>
    </lineage>
</organism>
<evidence type="ECO:0000313" key="2">
    <source>
        <dbReference type="Proteomes" id="UP000308886"/>
    </source>
</evidence>
<accession>A0AC61QUK1</accession>
<sequence length="90" mass="10227">MNNISLNQVDMYARIINSLLTPTQKFDLVNKILATLRPNSKADEVQKESIDLNEVFAKFSSDFGGDASAQEIANEIRYNHPKSSREIEPW</sequence>
<dbReference type="EMBL" id="SRZC01000001">
    <property type="protein sequence ID" value="TGX84191.1"/>
    <property type="molecule type" value="Genomic_DNA"/>
</dbReference>
<gene>
    <name evidence="1" type="ORF">E5358_00710</name>
</gene>
<protein>
    <submittedName>
        <fullName evidence="1">Uncharacterized protein</fullName>
    </submittedName>
</protein>
<keyword evidence="2" id="KW-1185">Reference proteome</keyword>
<dbReference type="Proteomes" id="UP000308886">
    <property type="component" value="Unassembled WGS sequence"/>
</dbReference>
<proteinExistence type="predicted"/>
<evidence type="ECO:0000313" key="1">
    <source>
        <dbReference type="EMBL" id="TGX84191.1"/>
    </source>
</evidence>